<gene>
    <name evidence="1" type="ORF">SCALOS_LOCUS8604</name>
</gene>
<comment type="caution">
    <text evidence="1">The sequence shown here is derived from an EMBL/GenBank/DDBJ whole genome shotgun (WGS) entry which is preliminary data.</text>
</comment>
<accession>A0ACA9NDB6</accession>
<proteinExistence type="predicted"/>
<feature type="non-terminal residue" evidence="1">
    <location>
        <position position="69"/>
    </location>
</feature>
<keyword evidence="2" id="KW-1185">Reference proteome</keyword>
<dbReference type="EMBL" id="CAJVPM010023265">
    <property type="protein sequence ID" value="CAG8648996.1"/>
    <property type="molecule type" value="Genomic_DNA"/>
</dbReference>
<reference evidence="1" key="1">
    <citation type="submission" date="2021-06" db="EMBL/GenBank/DDBJ databases">
        <authorList>
            <person name="Kallberg Y."/>
            <person name="Tangrot J."/>
            <person name="Rosling A."/>
        </authorList>
    </citation>
    <scope>NUCLEOTIDE SEQUENCE</scope>
    <source>
        <strain evidence="1">AU212A</strain>
    </source>
</reference>
<protein>
    <submittedName>
        <fullName evidence="1">2807_t:CDS:1</fullName>
    </submittedName>
</protein>
<sequence length="69" mass="8291">SIKIKPTFIYQFKNPRILQGVNKDELPVFYYNNSTAWMTSLIWNEFLTQLNQQMVNENRFIILLYDQAS</sequence>
<name>A0ACA9NDB6_9GLOM</name>
<evidence type="ECO:0000313" key="1">
    <source>
        <dbReference type="EMBL" id="CAG8648996.1"/>
    </source>
</evidence>
<evidence type="ECO:0000313" key="2">
    <source>
        <dbReference type="Proteomes" id="UP000789860"/>
    </source>
</evidence>
<organism evidence="1 2">
    <name type="scientific">Scutellospora calospora</name>
    <dbReference type="NCBI Taxonomy" id="85575"/>
    <lineage>
        <taxon>Eukaryota</taxon>
        <taxon>Fungi</taxon>
        <taxon>Fungi incertae sedis</taxon>
        <taxon>Mucoromycota</taxon>
        <taxon>Glomeromycotina</taxon>
        <taxon>Glomeromycetes</taxon>
        <taxon>Diversisporales</taxon>
        <taxon>Gigasporaceae</taxon>
        <taxon>Scutellospora</taxon>
    </lineage>
</organism>
<feature type="non-terminal residue" evidence="1">
    <location>
        <position position="1"/>
    </location>
</feature>
<dbReference type="Proteomes" id="UP000789860">
    <property type="component" value="Unassembled WGS sequence"/>
</dbReference>